<dbReference type="PROSITE" id="PS00211">
    <property type="entry name" value="ABC_TRANSPORTER_1"/>
    <property type="match status" value="1"/>
</dbReference>
<evidence type="ECO:0000256" key="4">
    <source>
        <dbReference type="ARBA" id="ARBA00023136"/>
    </source>
</evidence>
<keyword evidence="2 5" id="KW-0812">Transmembrane</keyword>
<evidence type="ECO:0000259" key="7">
    <source>
        <dbReference type="PROSITE" id="PS50929"/>
    </source>
</evidence>
<feature type="transmembrane region" description="Helical" evidence="5">
    <location>
        <begin position="287"/>
        <end position="309"/>
    </location>
</feature>
<dbReference type="Pfam" id="PF00664">
    <property type="entry name" value="ABC_membrane"/>
    <property type="match status" value="1"/>
</dbReference>
<dbReference type="AlphaFoldDB" id="A0A2G9YYQ0"/>
<evidence type="ECO:0000256" key="3">
    <source>
        <dbReference type="ARBA" id="ARBA00022989"/>
    </source>
</evidence>
<reference evidence="8 9" key="1">
    <citation type="submission" date="2017-09" db="EMBL/GenBank/DDBJ databases">
        <title>Depth-based differentiation of microbial function through sediment-hosted aquifers and enrichment of novel symbionts in the deep terrestrial subsurface.</title>
        <authorList>
            <person name="Probst A.J."/>
            <person name="Ladd B."/>
            <person name="Jarett J.K."/>
            <person name="Geller-Mcgrath D.E."/>
            <person name="Sieber C.M."/>
            <person name="Emerson J.B."/>
            <person name="Anantharaman K."/>
            <person name="Thomas B.C."/>
            <person name="Malmstrom R."/>
            <person name="Stieglmeier M."/>
            <person name="Klingl A."/>
            <person name="Woyke T."/>
            <person name="Ryan C.M."/>
            <person name="Banfield J.F."/>
        </authorList>
    </citation>
    <scope>NUCLEOTIDE SEQUENCE [LARGE SCALE GENOMIC DNA]</scope>
    <source>
        <strain evidence="8">CG23_combo_of_CG06-09_8_20_14_all_38_19</strain>
    </source>
</reference>
<keyword evidence="4 5" id="KW-0472">Membrane</keyword>
<dbReference type="EMBL" id="PCRP01000039">
    <property type="protein sequence ID" value="PIP23591.1"/>
    <property type="molecule type" value="Genomic_DNA"/>
</dbReference>
<sequence>MRSKGSNIIYPEVYFRDVIGSIWKGVRKNWPVFVLAILGTGLASSMGVITPLFYKKFFDTLTGTQNSTVVAPQLIHILFIILALNLAAWIFWRIGSFADASFTAKSMASLRQQAFDHLLYHSFSFFSNNFTGAIVQRIGRYARAFERLTDRIIWNVIPLVVRLAGVVVVTLTVAPKIAVLIVVWAVLYMLVNYSYSVWRLKYNIKMAEADSHTTAVLADSISNQNNIDIFSRHTSEIKNFKEVTEEQQKITLLNWNIGMGLDAIQALFVVAVEFGVFYYTIHFWQQGIVSIGTFVLIQLYIIGIGLQLWDFSRIIRDFYESYADAKEMVQMMKLPYEIKDAPAAKPLSVARGEVVFSNVFFNFNKTREVLRDINVKIKAGEKVALVGPSGAGKTTFVRLLLRFYDVADGEITIDGQNIQRVTLESLRNNISLVPQDPLLFHRTIMENIRYGNLNATDEEVIKAAYLAHCDEFVNDLSEKYYTYVGERGIKLSGGERQRVAIARAILKNAPILIL</sequence>
<dbReference type="Gene3D" id="1.20.1560.10">
    <property type="entry name" value="ABC transporter type 1, transmembrane domain"/>
    <property type="match status" value="1"/>
</dbReference>
<name>A0A2G9YYQ0_9BACT</name>
<feature type="domain" description="ABC transmembrane type-1" evidence="7">
    <location>
        <begin position="34"/>
        <end position="320"/>
    </location>
</feature>
<dbReference type="InterPro" id="IPR036640">
    <property type="entry name" value="ABC1_TM_sf"/>
</dbReference>
<dbReference type="GO" id="GO:0005524">
    <property type="term" value="F:ATP binding"/>
    <property type="evidence" value="ECO:0007669"/>
    <property type="project" value="InterPro"/>
</dbReference>
<dbReference type="PROSITE" id="PS50893">
    <property type="entry name" value="ABC_TRANSPORTER_2"/>
    <property type="match status" value="1"/>
</dbReference>
<dbReference type="PROSITE" id="PS50929">
    <property type="entry name" value="ABC_TM1F"/>
    <property type="match status" value="1"/>
</dbReference>
<dbReference type="InterPro" id="IPR003439">
    <property type="entry name" value="ABC_transporter-like_ATP-bd"/>
</dbReference>
<feature type="transmembrane region" description="Helical" evidence="5">
    <location>
        <begin position="74"/>
        <end position="92"/>
    </location>
</feature>
<dbReference type="Pfam" id="PF00005">
    <property type="entry name" value="ABC_tran"/>
    <property type="match status" value="1"/>
</dbReference>
<feature type="transmembrane region" description="Helical" evidence="5">
    <location>
        <begin position="152"/>
        <end position="171"/>
    </location>
</feature>
<feature type="domain" description="ABC transporter" evidence="6">
    <location>
        <begin position="354"/>
        <end position="514"/>
    </location>
</feature>
<evidence type="ECO:0000256" key="5">
    <source>
        <dbReference type="SAM" id="Phobius"/>
    </source>
</evidence>
<dbReference type="SUPFAM" id="SSF52540">
    <property type="entry name" value="P-loop containing nucleoside triphosphate hydrolases"/>
    <property type="match status" value="1"/>
</dbReference>
<evidence type="ECO:0000256" key="2">
    <source>
        <dbReference type="ARBA" id="ARBA00022692"/>
    </source>
</evidence>
<dbReference type="PANTHER" id="PTHR24221">
    <property type="entry name" value="ATP-BINDING CASSETTE SUB-FAMILY B"/>
    <property type="match status" value="1"/>
</dbReference>
<feature type="transmembrane region" description="Helical" evidence="5">
    <location>
        <begin position="259"/>
        <end position="281"/>
    </location>
</feature>
<evidence type="ECO:0000313" key="8">
    <source>
        <dbReference type="EMBL" id="PIP23591.1"/>
    </source>
</evidence>
<dbReference type="GO" id="GO:0034040">
    <property type="term" value="F:ATPase-coupled lipid transmembrane transporter activity"/>
    <property type="evidence" value="ECO:0007669"/>
    <property type="project" value="TreeGrafter"/>
</dbReference>
<evidence type="ECO:0000259" key="6">
    <source>
        <dbReference type="PROSITE" id="PS50893"/>
    </source>
</evidence>
<evidence type="ECO:0000313" key="9">
    <source>
        <dbReference type="Proteomes" id="UP000230273"/>
    </source>
</evidence>
<feature type="transmembrane region" description="Helical" evidence="5">
    <location>
        <begin position="32"/>
        <end position="54"/>
    </location>
</feature>
<dbReference type="GO" id="GO:0005886">
    <property type="term" value="C:plasma membrane"/>
    <property type="evidence" value="ECO:0007669"/>
    <property type="project" value="UniProtKB-SubCell"/>
</dbReference>
<feature type="non-terminal residue" evidence="8">
    <location>
        <position position="514"/>
    </location>
</feature>
<organism evidence="8 9">
    <name type="scientific">Candidatus Nealsonbacteria bacterium CG23_combo_of_CG06-09_8_20_14_all_38_19</name>
    <dbReference type="NCBI Taxonomy" id="1974721"/>
    <lineage>
        <taxon>Bacteria</taxon>
        <taxon>Candidatus Nealsoniibacteriota</taxon>
    </lineage>
</organism>
<dbReference type="InterPro" id="IPR039421">
    <property type="entry name" value="Type_1_exporter"/>
</dbReference>
<protein>
    <recommendedName>
        <fullName evidence="10">ABC transporter ATP-binding protein</fullName>
    </recommendedName>
</protein>
<dbReference type="InterPro" id="IPR027417">
    <property type="entry name" value="P-loop_NTPase"/>
</dbReference>
<accession>A0A2G9YYQ0</accession>
<dbReference type="GO" id="GO:0140359">
    <property type="term" value="F:ABC-type transporter activity"/>
    <property type="evidence" value="ECO:0007669"/>
    <property type="project" value="InterPro"/>
</dbReference>
<gene>
    <name evidence="8" type="ORF">COX36_02445</name>
</gene>
<dbReference type="Gene3D" id="3.40.50.300">
    <property type="entry name" value="P-loop containing nucleotide triphosphate hydrolases"/>
    <property type="match status" value="1"/>
</dbReference>
<dbReference type="PANTHER" id="PTHR24221:SF654">
    <property type="entry name" value="ATP-BINDING CASSETTE SUB-FAMILY B MEMBER 6"/>
    <property type="match status" value="1"/>
</dbReference>
<evidence type="ECO:0008006" key="10">
    <source>
        <dbReference type="Google" id="ProtNLM"/>
    </source>
</evidence>
<dbReference type="InterPro" id="IPR017871">
    <property type="entry name" value="ABC_transporter-like_CS"/>
</dbReference>
<feature type="transmembrane region" description="Helical" evidence="5">
    <location>
        <begin position="177"/>
        <end position="198"/>
    </location>
</feature>
<comment type="caution">
    <text evidence="8">The sequence shown here is derived from an EMBL/GenBank/DDBJ whole genome shotgun (WGS) entry which is preliminary data.</text>
</comment>
<dbReference type="SUPFAM" id="SSF90123">
    <property type="entry name" value="ABC transporter transmembrane region"/>
    <property type="match status" value="1"/>
</dbReference>
<dbReference type="GO" id="GO:0016887">
    <property type="term" value="F:ATP hydrolysis activity"/>
    <property type="evidence" value="ECO:0007669"/>
    <property type="project" value="InterPro"/>
</dbReference>
<keyword evidence="3 5" id="KW-1133">Transmembrane helix</keyword>
<dbReference type="Proteomes" id="UP000230273">
    <property type="component" value="Unassembled WGS sequence"/>
</dbReference>
<evidence type="ECO:0000256" key="1">
    <source>
        <dbReference type="ARBA" id="ARBA00004651"/>
    </source>
</evidence>
<comment type="subcellular location">
    <subcellularLocation>
        <location evidence="1">Cell membrane</location>
        <topology evidence="1">Multi-pass membrane protein</topology>
    </subcellularLocation>
</comment>
<dbReference type="InterPro" id="IPR011527">
    <property type="entry name" value="ABC1_TM_dom"/>
</dbReference>
<proteinExistence type="predicted"/>